<keyword evidence="12" id="KW-1185">Reference proteome</keyword>
<evidence type="ECO:0000256" key="6">
    <source>
        <dbReference type="ARBA" id="ARBA00022898"/>
    </source>
</evidence>
<dbReference type="Gene3D" id="3.90.1150.10">
    <property type="entry name" value="Aspartate Aminotransferase, domain 1"/>
    <property type="match status" value="1"/>
</dbReference>
<keyword evidence="6" id="KW-0663">Pyridoxal phosphate</keyword>
<comment type="cofactor">
    <cofactor evidence="1">
        <name>pyridoxal 5'-phosphate</name>
        <dbReference type="ChEBI" id="CHEBI:597326"/>
    </cofactor>
</comment>
<dbReference type="RefSeq" id="WP_231814956.1">
    <property type="nucleotide sequence ID" value="NZ_JAJOZR010000007.1"/>
</dbReference>
<evidence type="ECO:0000256" key="8">
    <source>
        <dbReference type="ARBA" id="ARBA00029996"/>
    </source>
</evidence>
<dbReference type="Gene3D" id="3.40.640.10">
    <property type="entry name" value="Type I PLP-dependent aspartate aminotransferase-like (Major domain)"/>
    <property type="match status" value="1"/>
</dbReference>
<evidence type="ECO:0000256" key="5">
    <source>
        <dbReference type="ARBA" id="ARBA00022573"/>
    </source>
</evidence>
<evidence type="ECO:0000256" key="1">
    <source>
        <dbReference type="ARBA" id="ARBA00001933"/>
    </source>
</evidence>
<sequence>MTAPIQHGGGLSGAIGRYGGTARDWLDLSTGINPCPPPLPDIPASAWHRLPDADLVRRAEAAAAAFYGTGEHQPLAVPGTQSVIQQLPAFAPPGRPVAILGPTYGEYRRVLSLSGFRVDPIADTGELRPDHGLAVIVNPNNPTGRLLPRDTLLAIADRMAAQGGRLVVDEAFGDGVSGNSVAAKAFAHPGLIVFRSFGKVFGHAGIRLGFVMAVPAVLEALATALGPWAVSGPALAVAEQLLQGDIESLRIRIAARKAGLDAVLSQAGLRTVGGTHLFSLVAVADGAALQHALCERHILTRSFDYAPGWLRIGLTPDPDADLRLLAALRKVAR</sequence>
<evidence type="ECO:0000256" key="3">
    <source>
        <dbReference type="ARBA" id="ARBA00004953"/>
    </source>
</evidence>
<accession>A0A9X1T1C2</accession>
<keyword evidence="7 11" id="KW-0456">Lyase</keyword>
<dbReference type="SUPFAM" id="SSF53383">
    <property type="entry name" value="PLP-dependent transferases"/>
    <property type="match status" value="1"/>
</dbReference>
<evidence type="ECO:0000259" key="10">
    <source>
        <dbReference type="Pfam" id="PF00155"/>
    </source>
</evidence>
<dbReference type="InterPro" id="IPR015424">
    <property type="entry name" value="PyrdxlP-dep_Trfase"/>
</dbReference>
<keyword evidence="5" id="KW-0169">Cobalamin biosynthesis</keyword>
<dbReference type="NCBIfam" id="TIGR01140">
    <property type="entry name" value="L_thr_O3P_dcar"/>
    <property type="match status" value="1"/>
</dbReference>
<reference evidence="11" key="1">
    <citation type="submission" date="2021-12" db="EMBL/GenBank/DDBJ databases">
        <authorList>
            <person name="Li Y."/>
        </authorList>
    </citation>
    <scope>NUCLEOTIDE SEQUENCE</scope>
    <source>
        <strain evidence="11">DKSPLA3</strain>
    </source>
</reference>
<dbReference type="AlphaFoldDB" id="A0A9X1T1C2"/>
<dbReference type="GO" id="GO:0009236">
    <property type="term" value="P:cobalamin biosynthetic process"/>
    <property type="evidence" value="ECO:0007669"/>
    <property type="project" value="UniProtKB-KW"/>
</dbReference>
<comment type="caution">
    <text evidence="11">The sequence shown here is derived from an EMBL/GenBank/DDBJ whole genome shotgun (WGS) entry which is preliminary data.</text>
</comment>
<dbReference type="EC" id="4.1.1.81" evidence="4"/>
<dbReference type="PANTHER" id="PTHR42885">
    <property type="entry name" value="HISTIDINOL-PHOSPHATE AMINOTRANSFERASE-RELATED"/>
    <property type="match status" value="1"/>
</dbReference>
<evidence type="ECO:0000313" key="12">
    <source>
        <dbReference type="Proteomes" id="UP001139089"/>
    </source>
</evidence>
<dbReference type="EMBL" id="JAJOZR010000007">
    <property type="protein sequence ID" value="MCD7109944.1"/>
    <property type="molecule type" value="Genomic_DNA"/>
</dbReference>
<dbReference type="Pfam" id="PF00155">
    <property type="entry name" value="Aminotran_1_2"/>
    <property type="match status" value="1"/>
</dbReference>
<dbReference type="InterPro" id="IPR015422">
    <property type="entry name" value="PyrdxlP-dep_Trfase_small"/>
</dbReference>
<dbReference type="InterPro" id="IPR005860">
    <property type="entry name" value="CobD"/>
</dbReference>
<dbReference type="CDD" id="cd00609">
    <property type="entry name" value="AAT_like"/>
    <property type="match status" value="1"/>
</dbReference>
<gene>
    <name evidence="11" type="primary">cobD</name>
    <name evidence="11" type="ORF">LRX75_12940</name>
</gene>
<dbReference type="InterPro" id="IPR015421">
    <property type="entry name" value="PyrdxlP-dep_Trfase_major"/>
</dbReference>
<organism evidence="11 12">
    <name type="scientific">Rhizobium quercicola</name>
    <dbReference type="NCBI Taxonomy" id="2901226"/>
    <lineage>
        <taxon>Bacteria</taxon>
        <taxon>Pseudomonadati</taxon>
        <taxon>Pseudomonadota</taxon>
        <taxon>Alphaproteobacteria</taxon>
        <taxon>Hyphomicrobiales</taxon>
        <taxon>Rhizobiaceae</taxon>
        <taxon>Rhizobium/Agrobacterium group</taxon>
        <taxon>Rhizobium</taxon>
    </lineage>
</organism>
<evidence type="ECO:0000256" key="2">
    <source>
        <dbReference type="ARBA" id="ARBA00003444"/>
    </source>
</evidence>
<dbReference type="PANTHER" id="PTHR42885:SF1">
    <property type="entry name" value="THREONINE-PHOSPHATE DECARBOXYLASE"/>
    <property type="match status" value="1"/>
</dbReference>
<evidence type="ECO:0000313" key="11">
    <source>
        <dbReference type="EMBL" id="MCD7109944.1"/>
    </source>
</evidence>
<comment type="catalytic activity">
    <reaction evidence="9">
        <text>O-phospho-L-threonine + H(+) = (R)-1-aminopropan-2-yl phosphate + CO2</text>
        <dbReference type="Rhea" id="RHEA:11492"/>
        <dbReference type="ChEBI" id="CHEBI:15378"/>
        <dbReference type="ChEBI" id="CHEBI:16526"/>
        <dbReference type="ChEBI" id="CHEBI:58563"/>
        <dbReference type="ChEBI" id="CHEBI:58675"/>
        <dbReference type="EC" id="4.1.1.81"/>
    </reaction>
</comment>
<protein>
    <recommendedName>
        <fullName evidence="4">threonine-phosphate decarboxylase</fullName>
        <ecNumber evidence="4">4.1.1.81</ecNumber>
    </recommendedName>
    <alternativeName>
        <fullName evidence="8">L-threonine-O-3-phosphate decarboxylase</fullName>
    </alternativeName>
</protein>
<comment type="pathway">
    <text evidence="3">Cofactor biosynthesis; adenosylcobalamin biosynthesis.</text>
</comment>
<dbReference type="GO" id="GO:0030170">
    <property type="term" value="F:pyridoxal phosphate binding"/>
    <property type="evidence" value="ECO:0007669"/>
    <property type="project" value="InterPro"/>
</dbReference>
<evidence type="ECO:0000256" key="7">
    <source>
        <dbReference type="ARBA" id="ARBA00023239"/>
    </source>
</evidence>
<name>A0A9X1T1C2_9HYPH</name>
<dbReference type="GO" id="GO:0048472">
    <property type="term" value="F:threonine-phosphate decarboxylase activity"/>
    <property type="evidence" value="ECO:0007669"/>
    <property type="project" value="UniProtKB-EC"/>
</dbReference>
<dbReference type="Proteomes" id="UP001139089">
    <property type="component" value="Unassembled WGS sequence"/>
</dbReference>
<evidence type="ECO:0000256" key="9">
    <source>
        <dbReference type="ARBA" id="ARBA00048531"/>
    </source>
</evidence>
<feature type="domain" description="Aminotransferase class I/classII large" evidence="10">
    <location>
        <begin position="45"/>
        <end position="323"/>
    </location>
</feature>
<proteinExistence type="predicted"/>
<comment type="function">
    <text evidence="2">Decarboxylates L-threonine-O-3-phosphate to yield (R)-1-amino-2-propanol O-2-phosphate, the precursor for the linkage between the nucleotide loop and the corrin ring in cobalamin.</text>
</comment>
<evidence type="ECO:0000256" key="4">
    <source>
        <dbReference type="ARBA" id="ARBA00012285"/>
    </source>
</evidence>
<dbReference type="InterPro" id="IPR004839">
    <property type="entry name" value="Aminotransferase_I/II_large"/>
</dbReference>